<dbReference type="Gene3D" id="1.10.357.20">
    <property type="entry name" value="SLC41 divalent cation transporters, integral membrane domain"/>
    <property type="match status" value="1"/>
</dbReference>
<dbReference type="Proteomes" id="UP000287156">
    <property type="component" value="Unassembled WGS sequence"/>
</dbReference>
<gene>
    <name evidence="11" type="primary">mgtE</name>
    <name evidence="11" type="ORF">D4T97_019160</name>
</gene>
<dbReference type="InterPro" id="IPR036739">
    <property type="entry name" value="SLC41_membr_dom_sf"/>
</dbReference>
<name>A0A429XTW4_9BACI</name>
<keyword evidence="7 9" id="KW-0472">Membrane</keyword>
<evidence type="ECO:0000259" key="10">
    <source>
        <dbReference type="PROSITE" id="PS51371"/>
    </source>
</evidence>
<dbReference type="PANTHER" id="PTHR41394:SF8">
    <property type="entry name" value="MAGNESIUM TRANSPORTER MGTE"/>
    <property type="match status" value="1"/>
</dbReference>
<dbReference type="InterPro" id="IPR000644">
    <property type="entry name" value="CBS_dom"/>
</dbReference>
<dbReference type="InterPro" id="IPR006668">
    <property type="entry name" value="Mg_transptr_MgtE_intracell_dom"/>
</dbReference>
<dbReference type="SUPFAM" id="SSF161093">
    <property type="entry name" value="MgtE membrane domain-like"/>
    <property type="match status" value="1"/>
</dbReference>
<dbReference type="InterPro" id="IPR006667">
    <property type="entry name" value="SLC41_membr_dom"/>
</dbReference>
<keyword evidence="9" id="KW-0479">Metal-binding</keyword>
<evidence type="ECO:0000256" key="8">
    <source>
        <dbReference type="PROSITE-ProRule" id="PRU00703"/>
    </source>
</evidence>
<dbReference type="InterPro" id="IPR006669">
    <property type="entry name" value="MgtE_transporter"/>
</dbReference>
<dbReference type="Gene3D" id="3.10.580.10">
    <property type="entry name" value="CBS-domain"/>
    <property type="match status" value="1"/>
</dbReference>
<dbReference type="SUPFAM" id="SSF158791">
    <property type="entry name" value="MgtE N-terminal domain-like"/>
    <property type="match status" value="1"/>
</dbReference>
<evidence type="ECO:0000313" key="11">
    <source>
        <dbReference type="EMBL" id="RST71283.1"/>
    </source>
</evidence>
<dbReference type="EMBL" id="QYTV02000013">
    <property type="protein sequence ID" value="RST71283.1"/>
    <property type="molecule type" value="Genomic_DNA"/>
</dbReference>
<dbReference type="Pfam" id="PF01769">
    <property type="entry name" value="MgtE"/>
    <property type="match status" value="1"/>
</dbReference>
<dbReference type="PROSITE" id="PS51371">
    <property type="entry name" value="CBS"/>
    <property type="match status" value="1"/>
</dbReference>
<keyword evidence="12" id="KW-1185">Reference proteome</keyword>
<dbReference type="InterPro" id="IPR046342">
    <property type="entry name" value="CBS_dom_sf"/>
</dbReference>
<evidence type="ECO:0000256" key="4">
    <source>
        <dbReference type="ARBA" id="ARBA00022692"/>
    </source>
</evidence>
<dbReference type="GO" id="GO:0046872">
    <property type="term" value="F:metal ion binding"/>
    <property type="evidence" value="ECO:0007669"/>
    <property type="project" value="UniProtKB-KW"/>
</dbReference>
<feature type="transmembrane region" description="Helical" evidence="9">
    <location>
        <begin position="351"/>
        <end position="369"/>
    </location>
</feature>
<evidence type="ECO:0000256" key="2">
    <source>
        <dbReference type="ARBA" id="ARBA00009749"/>
    </source>
</evidence>
<evidence type="ECO:0000256" key="1">
    <source>
        <dbReference type="ARBA" id="ARBA00004141"/>
    </source>
</evidence>
<feature type="transmembrane region" description="Helical" evidence="9">
    <location>
        <begin position="306"/>
        <end position="330"/>
    </location>
</feature>
<dbReference type="RefSeq" id="WP_126052374.1">
    <property type="nucleotide sequence ID" value="NZ_QYTV02000013.1"/>
</dbReference>
<accession>A0A429XTW4</accession>
<evidence type="ECO:0000256" key="3">
    <source>
        <dbReference type="ARBA" id="ARBA00022448"/>
    </source>
</evidence>
<keyword evidence="9" id="KW-1003">Cell membrane</keyword>
<comment type="caution">
    <text evidence="11">The sequence shown here is derived from an EMBL/GenBank/DDBJ whole genome shotgun (WGS) entry which is preliminary data.</text>
</comment>
<sequence length="441" mass="49341">MIKELINNLSSKEEIGEFIEKFQPYDLAEMVTDLDDKEQIVFFTNIPFDLGAEIIEYLEPELQYRLLDHIEKKIAITLLNHMSSDKAVDLLLAIHPYQAKILMEFLPKEYREKIKTLMTYEDNSAGSLATVDYIGARKHWTIEYTLSHIRKVGQEAEIVSYVYVIDTHGKLTGVVSLKEIILAKPNQKLEEIAKEDMITVLVDEHQEGVADTLAKYDLVAIPVVNTSHRMIGIITVDDLIDVIHEEATEDIQKLGGSSPLEEAYFKNSVWSLFRKRIGWLLILFVAEAYTGNVLRHYEDILDQVIALAFFIPLLIGTGGNSGTQTVTTLVRAMAMGEVEFKDIFKVMRKEVSTGLLLGAVMGVVAFIRAEMLGVGFDIGTVVAITAICIVIWASFVAAVMPLILHKLKIDPAVVSGPFIATLVDGTGLIIYFTMARLFLNI</sequence>
<evidence type="ECO:0000256" key="6">
    <source>
        <dbReference type="ARBA" id="ARBA00022989"/>
    </source>
</evidence>
<dbReference type="GO" id="GO:0015095">
    <property type="term" value="F:magnesium ion transmembrane transporter activity"/>
    <property type="evidence" value="ECO:0007669"/>
    <property type="project" value="UniProtKB-UniRule"/>
</dbReference>
<evidence type="ECO:0000256" key="7">
    <source>
        <dbReference type="ARBA" id="ARBA00023136"/>
    </source>
</evidence>
<comment type="similarity">
    <text evidence="2 9">Belongs to the SLC41A transporter family.</text>
</comment>
<keyword evidence="8" id="KW-0129">CBS domain</keyword>
<dbReference type="Gene3D" id="1.25.60.10">
    <property type="entry name" value="MgtE N-terminal domain-like"/>
    <property type="match status" value="1"/>
</dbReference>
<keyword evidence="5 9" id="KW-0460">Magnesium</keyword>
<dbReference type="InterPro" id="IPR038076">
    <property type="entry name" value="MgtE_N_sf"/>
</dbReference>
<dbReference type="SMART" id="SM00924">
    <property type="entry name" value="MgtE_N"/>
    <property type="match status" value="1"/>
</dbReference>
<comment type="subunit">
    <text evidence="9">Homodimer.</text>
</comment>
<proteinExistence type="inferred from homology"/>
<evidence type="ECO:0000256" key="5">
    <source>
        <dbReference type="ARBA" id="ARBA00022842"/>
    </source>
</evidence>
<dbReference type="Pfam" id="PF00571">
    <property type="entry name" value="CBS"/>
    <property type="match status" value="2"/>
</dbReference>
<reference evidence="11" key="1">
    <citation type="submission" date="2018-12" db="EMBL/GenBank/DDBJ databases">
        <authorList>
            <person name="Sun L."/>
            <person name="Chen Z."/>
        </authorList>
    </citation>
    <scope>NUCLEOTIDE SEQUENCE [LARGE SCALE GENOMIC DNA]</scope>
    <source>
        <strain evidence="11">3-2-2</strain>
    </source>
</reference>
<feature type="transmembrane region" description="Helical" evidence="9">
    <location>
        <begin position="416"/>
        <end position="439"/>
    </location>
</feature>
<comment type="subcellular location">
    <subcellularLocation>
        <location evidence="9">Cell membrane</location>
        <topology evidence="9">Multi-pass membrane protein</topology>
    </subcellularLocation>
    <subcellularLocation>
        <location evidence="1">Membrane</location>
        <topology evidence="1">Multi-pass membrane protein</topology>
    </subcellularLocation>
</comment>
<evidence type="ECO:0000256" key="9">
    <source>
        <dbReference type="RuleBase" id="RU362011"/>
    </source>
</evidence>
<dbReference type="SUPFAM" id="SSF54631">
    <property type="entry name" value="CBS-domain pair"/>
    <property type="match status" value="1"/>
</dbReference>
<dbReference type="OrthoDB" id="9790355at2"/>
<feature type="transmembrane region" description="Helical" evidence="9">
    <location>
        <begin position="277"/>
        <end position="294"/>
    </location>
</feature>
<protein>
    <recommendedName>
        <fullName evidence="9">Magnesium transporter MgtE</fullName>
    </recommendedName>
</protein>
<feature type="transmembrane region" description="Helical" evidence="9">
    <location>
        <begin position="381"/>
        <end position="404"/>
    </location>
</feature>
<keyword evidence="4 9" id="KW-0812">Transmembrane</keyword>
<keyword evidence="3 9" id="KW-0813">Transport</keyword>
<dbReference type="CDD" id="cd04606">
    <property type="entry name" value="CBS_pair_Mg_transporter"/>
    <property type="match status" value="1"/>
</dbReference>
<dbReference type="GO" id="GO:0005886">
    <property type="term" value="C:plasma membrane"/>
    <property type="evidence" value="ECO:0007669"/>
    <property type="project" value="UniProtKB-SubCell"/>
</dbReference>
<dbReference type="Pfam" id="PF03448">
    <property type="entry name" value="MgtE_N"/>
    <property type="match status" value="1"/>
</dbReference>
<evidence type="ECO:0000313" key="12">
    <source>
        <dbReference type="Proteomes" id="UP000287156"/>
    </source>
</evidence>
<dbReference type="SMART" id="SM00116">
    <property type="entry name" value="CBS"/>
    <property type="match status" value="1"/>
</dbReference>
<dbReference type="NCBIfam" id="TIGR00400">
    <property type="entry name" value="mgtE"/>
    <property type="match status" value="1"/>
</dbReference>
<keyword evidence="6 9" id="KW-1133">Transmembrane helix</keyword>
<dbReference type="PANTHER" id="PTHR41394">
    <property type="entry name" value="MAGNESIUM TRANSPORTER MGTE"/>
    <property type="match status" value="1"/>
</dbReference>
<dbReference type="AlphaFoldDB" id="A0A429XTW4"/>
<feature type="domain" description="CBS" evidence="10">
    <location>
        <begin position="192"/>
        <end position="249"/>
    </location>
</feature>
<organism evidence="11 12">
    <name type="scientific">Siminovitchia acidinfaciens</name>
    <dbReference type="NCBI Taxonomy" id="2321395"/>
    <lineage>
        <taxon>Bacteria</taxon>
        <taxon>Bacillati</taxon>
        <taxon>Bacillota</taxon>
        <taxon>Bacilli</taxon>
        <taxon>Bacillales</taxon>
        <taxon>Bacillaceae</taxon>
        <taxon>Siminovitchia</taxon>
    </lineage>
</organism>
<comment type="function">
    <text evidence="9">Acts as a magnesium transporter.</text>
</comment>